<keyword evidence="6" id="KW-1185">Reference proteome</keyword>
<dbReference type="InterPro" id="IPR006035">
    <property type="entry name" value="Ureohydrolase"/>
</dbReference>
<dbReference type="GO" id="GO:0004053">
    <property type="term" value="F:arginase activity"/>
    <property type="evidence" value="ECO:0007669"/>
    <property type="project" value="TreeGrafter"/>
</dbReference>
<dbReference type="InterPro" id="IPR023696">
    <property type="entry name" value="Ureohydrolase_dom_sf"/>
</dbReference>
<keyword evidence="3" id="KW-0464">Manganese</keyword>
<dbReference type="Gene3D" id="3.40.800.10">
    <property type="entry name" value="Ureohydrolase domain"/>
    <property type="match status" value="1"/>
</dbReference>
<accession>A0A3A5MK96</accession>
<proteinExistence type="inferred from homology"/>
<comment type="similarity">
    <text evidence="4">Belongs to the arginase family.</text>
</comment>
<keyword evidence="2" id="KW-0378">Hydrolase</keyword>
<dbReference type="GO" id="GO:0005829">
    <property type="term" value="C:cytosol"/>
    <property type="evidence" value="ECO:0007669"/>
    <property type="project" value="TreeGrafter"/>
</dbReference>
<evidence type="ECO:0000313" key="6">
    <source>
        <dbReference type="Proteomes" id="UP000272015"/>
    </source>
</evidence>
<dbReference type="CDD" id="cd09999">
    <property type="entry name" value="Arginase-like_1"/>
    <property type="match status" value="1"/>
</dbReference>
<dbReference type="AlphaFoldDB" id="A0A3A5MK96"/>
<organism evidence="5 6">
    <name type="scientific">Cryobacterium melibiosiphilum</name>
    <dbReference type="NCBI Taxonomy" id="995039"/>
    <lineage>
        <taxon>Bacteria</taxon>
        <taxon>Bacillati</taxon>
        <taxon>Actinomycetota</taxon>
        <taxon>Actinomycetes</taxon>
        <taxon>Micrococcales</taxon>
        <taxon>Microbacteriaceae</taxon>
        <taxon>Cryobacterium</taxon>
    </lineage>
</organism>
<dbReference type="EMBL" id="QZVS01000089">
    <property type="protein sequence ID" value="RJT87498.1"/>
    <property type="molecule type" value="Genomic_DNA"/>
</dbReference>
<reference evidence="5 6" key="1">
    <citation type="submission" date="2018-09" db="EMBL/GenBank/DDBJ databases">
        <title>Novel species of Cryobacterium.</title>
        <authorList>
            <person name="Liu Q."/>
            <person name="Xin Y.-H."/>
        </authorList>
    </citation>
    <scope>NUCLEOTIDE SEQUENCE [LARGE SCALE GENOMIC DNA]</scope>
    <source>
        <strain evidence="5 6">Hh39</strain>
    </source>
</reference>
<dbReference type="Proteomes" id="UP000272015">
    <property type="component" value="Unassembled WGS sequence"/>
</dbReference>
<protein>
    <submittedName>
        <fullName evidence="5">Arginase family protein</fullName>
    </submittedName>
</protein>
<dbReference type="SUPFAM" id="SSF52768">
    <property type="entry name" value="Arginase/deacetylase"/>
    <property type="match status" value="1"/>
</dbReference>
<dbReference type="RefSeq" id="WP_119975371.1">
    <property type="nucleotide sequence ID" value="NZ_JBHSQA010000003.1"/>
</dbReference>
<dbReference type="PRINTS" id="PR00116">
    <property type="entry name" value="ARGINASE"/>
</dbReference>
<dbReference type="OrthoDB" id="7331788at2"/>
<evidence type="ECO:0000256" key="2">
    <source>
        <dbReference type="ARBA" id="ARBA00022801"/>
    </source>
</evidence>
<gene>
    <name evidence="5" type="ORF">D6T64_14410</name>
</gene>
<sequence length="282" mass="29536">MAPTFVVVPQWQGSVSPRAMRLVDGAEMIRGDLPSSATEIVDVPVEAGDAIETGIHRLSTILLVRERQATVLRGVGARGTGDWALTIGGDCGVSLAAVEYASRQHPNDLALVWFDARPRLHTAESSPSGGFGGMVLRAISGEGRPELLLDPASSVPLDRIVLAGARDMDDAEADLIAEHHVPTLSTTELDTPEALLAALRTIGATRVYLHVGLDVLDPAVLTGLADLVPFGLEVDALTRLITAVRGEFTLAGATIAGFAPATIDAGNDDMSSILRIIGALTR</sequence>
<keyword evidence="1" id="KW-0479">Metal-binding</keyword>
<name>A0A3A5MK96_9MICO</name>
<evidence type="ECO:0000256" key="1">
    <source>
        <dbReference type="ARBA" id="ARBA00022723"/>
    </source>
</evidence>
<dbReference type="Pfam" id="PF00491">
    <property type="entry name" value="Arginase"/>
    <property type="match status" value="1"/>
</dbReference>
<dbReference type="PROSITE" id="PS51409">
    <property type="entry name" value="ARGINASE_2"/>
    <property type="match status" value="1"/>
</dbReference>
<dbReference type="PANTHER" id="PTHR43782">
    <property type="entry name" value="ARGINASE"/>
    <property type="match status" value="1"/>
</dbReference>
<evidence type="ECO:0000256" key="3">
    <source>
        <dbReference type="ARBA" id="ARBA00023211"/>
    </source>
</evidence>
<evidence type="ECO:0000313" key="5">
    <source>
        <dbReference type="EMBL" id="RJT87498.1"/>
    </source>
</evidence>
<dbReference type="GO" id="GO:0030145">
    <property type="term" value="F:manganese ion binding"/>
    <property type="evidence" value="ECO:0007669"/>
    <property type="project" value="TreeGrafter"/>
</dbReference>
<evidence type="ECO:0000256" key="4">
    <source>
        <dbReference type="PROSITE-ProRule" id="PRU00742"/>
    </source>
</evidence>
<dbReference type="PANTHER" id="PTHR43782:SF3">
    <property type="entry name" value="ARGINASE"/>
    <property type="match status" value="1"/>
</dbReference>
<comment type="caution">
    <text evidence="5">The sequence shown here is derived from an EMBL/GenBank/DDBJ whole genome shotgun (WGS) entry which is preliminary data.</text>
</comment>